<dbReference type="RefSeq" id="WP_011417240.1">
    <property type="nucleotide sequence ID" value="NC_007759.1"/>
</dbReference>
<evidence type="ECO:0000256" key="7">
    <source>
        <dbReference type="ARBA" id="ARBA00022779"/>
    </source>
</evidence>
<evidence type="ECO:0000313" key="14">
    <source>
        <dbReference type="Proteomes" id="UP000001933"/>
    </source>
</evidence>
<dbReference type="OrthoDB" id="9806941at2"/>
<dbReference type="PIRSF" id="PIRSF002888">
    <property type="entry name" value="FliM"/>
    <property type="match status" value="1"/>
</dbReference>
<dbReference type="Gene3D" id="3.40.1550.10">
    <property type="entry name" value="CheC-like"/>
    <property type="match status" value="1"/>
</dbReference>
<dbReference type="NCBIfam" id="TIGR01397">
    <property type="entry name" value="fliM_switch"/>
    <property type="match status" value="1"/>
</dbReference>
<dbReference type="GO" id="GO:0050918">
    <property type="term" value="P:positive chemotaxis"/>
    <property type="evidence" value="ECO:0007669"/>
    <property type="project" value="TreeGrafter"/>
</dbReference>
<dbReference type="InterPro" id="IPR028976">
    <property type="entry name" value="CheC-like_sf"/>
</dbReference>
<dbReference type="FunCoup" id="Q2LT03">
    <property type="interactions" value="69"/>
</dbReference>
<reference evidence="13 14" key="1">
    <citation type="journal article" date="2007" name="Proc. Natl. Acad. Sci. U.S.A.">
        <title>The genome of Syntrophus aciditrophicus: life at the thermodynamic limit of microbial growth.</title>
        <authorList>
            <person name="McInerney M.J."/>
            <person name="Rohlin L."/>
            <person name="Mouttaki H."/>
            <person name="Kim U."/>
            <person name="Krupp R.S."/>
            <person name="Rios-Hernandez L."/>
            <person name="Sieber J."/>
            <person name="Struchtemeyer C.G."/>
            <person name="Bhattacharyya A."/>
            <person name="Campbell J.W."/>
            <person name="Gunsalus R.P."/>
        </authorList>
    </citation>
    <scope>NUCLEOTIDE SEQUENCE [LARGE SCALE GENOMIC DNA]</scope>
    <source>
        <strain evidence="13 14">SB</strain>
    </source>
</reference>
<keyword evidence="13" id="KW-0966">Cell projection</keyword>
<dbReference type="SUPFAM" id="SSF101801">
    <property type="entry name" value="Surface presentation of antigens (SPOA)"/>
    <property type="match status" value="1"/>
</dbReference>
<dbReference type="InterPro" id="IPR001543">
    <property type="entry name" value="FliN-like_C"/>
</dbReference>
<dbReference type="CDD" id="cd17908">
    <property type="entry name" value="FliM"/>
    <property type="match status" value="1"/>
</dbReference>
<evidence type="ECO:0000256" key="6">
    <source>
        <dbReference type="ARBA" id="ARBA00022500"/>
    </source>
</evidence>
<keyword evidence="13" id="KW-0282">Flagellum</keyword>
<dbReference type="InterPro" id="IPR036429">
    <property type="entry name" value="SpoA-like_sf"/>
</dbReference>
<evidence type="ECO:0000256" key="8">
    <source>
        <dbReference type="ARBA" id="ARBA00023136"/>
    </source>
</evidence>
<keyword evidence="7" id="KW-0283">Flagellar rotation</keyword>
<keyword evidence="8" id="KW-0472">Membrane</keyword>
<keyword evidence="6" id="KW-0145">Chemotaxis</keyword>
<dbReference type="EMBL" id="CP000252">
    <property type="protein sequence ID" value="ABC77211.1"/>
    <property type="molecule type" value="Genomic_DNA"/>
</dbReference>
<evidence type="ECO:0000256" key="3">
    <source>
        <dbReference type="ARBA" id="ARBA00011049"/>
    </source>
</evidence>
<evidence type="ECO:0000256" key="9">
    <source>
        <dbReference type="ARBA" id="ARBA00023143"/>
    </source>
</evidence>
<dbReference type="InterPro" id="IPR001689">
    <property type="entry name" value="Flag_FliM"/>
</dbReference>
<dbReference type="PANTHER" id="PTHR30034:SF6">
    <property type="entry name" value="YOP PROTEINS TRANSLOCATION PROTEIN Q"/>
    <property type="match status" value="1"/>
</dbReference>
<feature type="domain" description="Flagellar motor switch protein FliN-like C-terminal" evidence="12">
    <location>
        <begin position="252"/>
        <end position="322"/>
    </location>
</feature>
<keyword evidence="13" id="KW-0969">Cilium</keyword>
<evidence type="ECO:0000256" key="5">
    <source>
        <dbReference type="ARBA" id="ARBA00022475"/>
    </source>
</evidence>
<comment type="function">
    <text evidence="10">FliM is one of three proteins (FliG, FliN, FliM) that forms the rotor-mounted switch complex (C ring), located at the base of the basal body. This complex interacts with the CheY and CheZ chemotaxis proteins, in addition to contacting components of the motor that determine the direction of flagellar rotation.</text>
</comment>
<evidence type="ECO:0000256" key="2">
    <source>
        <dbReference type="ARBA" id="ARBA00004202"/>
    </source>
</evidence>
<dbReference type="Pfam" id="PF02154">
    <property type="entry name" value="FliM"/>
    <property type="match status" value="1"/>
</dbReference>
<comment type="subcellular location">
    <subcellularLocation>
        <location evidence="1">Bacterial flagellum basal body</location>
    </subcellularLocation>
    <subcellularLocation>
        <location evidence="2">Cell membrane</location>
        <topology evidence="2">Peripheral membrane protein</topology>
    </subcellularLocation>
</comment>
<dbReference type="SUPFAM" id="SSF103039">
    <property type="entry name" value="CheC-like"/>
    <property type="match status" value="1"/>
</dbReference>
<evidence type="ECO:0000259" key="12">
    <source>
        <dbReference type="Pfam" id="PF01052"/>
    </source>
</evidence>
<dbReference type="GO" id="GO:0071978">
    <property type="term" value="P:bacterial-type flagellum-dependent swarming motility"/>
    <property type="evidence" value="ECO:0007669"/>
    <property type="project" value="TreeGrafter"/>
</dbReference>
<dbReference type="GO" id="GO:0009425">
    <property type="term" value="C:bacterial-type flagellum basal body"/>
    <property type="evidence" value="ECO:0007669"/>
    <property type="project" value="UniProtKB-SubCell"/>
</dbReference>
<evidence type="ECO:0000256" key="1">
    <source>
        <dbReference type="ARBA" id="ARBA00004117"/>
    </source>
</evidence>
<dbReference type="PRINTS" id="PR00955">
    <property type="entry name" value="FLGMOTORFLIM"/>
</dbReference>
<accession>Q2LT03</accession>
<protein>
    <recommendedName>
        <fullName evidence="4 11">Flagellar motor switch protein FliM</fullName>
    </recommendedName>
</protein>
<dbReference type="InParanoid" id="Q2LT03"/>
<name>Q2LT03_SYNAS</name>
<evidence type="ECO:0000256" key="10">
    <source>
        <dbReference type="ARBA" id="ARBA00025044"/>
    </source>
</evidence>
<dbReference type="HOGENOM" id="CLU_052646_1_2_7"/>
<proteinExistence type="inferred from homology"/>
<keyword evidence="5" id="KW-1003">Cell membrane</keyword>
<dbReference type="GO" id="GO:0003774">
    <property type="term" value="F:cytoskeletal motor activity"/>
    <property type="evidence" value="ECO:0007669"/>
    <property type="project" value="InterPro"/>
</dbReference>
<comment type="similarity">
    <text evidence="3">Belongs to the FliM family.</text>
</comment>
<sequence length="333" mass="37892">MSQILTQEEVDALLRGITGGQIDTEIDEEEEPSDIVIYDLASQDRIIRGRMPTLEMTNEKFARMFRTTLSSMLRKVVAVNSMSVDMIKFGEFLKTLPVPTSLHIFRMEPLRGNAIFVMESKVIFTLVDVLFGGAGKELFKVEGREFTAIETNLIKKVILSALSDLEKAWKTMHDIRVIYQRSEINPQFAQIVPPTDLVFVVDFEIEVEYITGILKLCIPYSTVEPIREKLQAGFQSEQLEVDKVWMKRFRDNLMLAHLDILIELGSTLISAKDVVNLKPGDVITLDQYCTDPVNIFVEGMMKFKGYPGTYKGNQAVRISEIVQDKEVMDYGTE</sequence>
<keyword evidence="14" id="KW-1185">Reference proteome</keyword>
<dbReference type="GO" id="GO:0005886">
    <property type="term" value="C:plasma membrane"/>
    <property type="evidence" value="ECO:0007669"/>
    <property type="project" value="UniProtKB-SubCell"/>
</dbReference>
<dbReference type="eggNOG" id="COG1868">
    <property type="taxonomic scope" value="Bacteria"/>
</dbReference>
<evidence type="ECO:0000313" key="13">
    <source>
        <dbReference type="EMBL" id="ABC77211.1"/>
    </source>
</evidence>
<dbReference type="Pfam" id="PF01052">
    <property type="entry name" value="FliMN_C"/>
    <property type="match status" value="1"/>
</dbReference>
<evidence type="ECO:0000256" key="11">
    <source>
        <dbReference type="NCBIfam" id="TIGR01397"/>
    </source>
</evidence>
<organism evidence="13 14">
    <name type="scientific">Syntrophus aciditrophicus (strain SB)</name>
    <dbReference type="NCBI Taxonomy" id="56780"/>
    <lineage>
        <taxon>Bacteria</taxon>
        <taxon>Pseudomonadati</taxon>
        <taxon>Thermodesulfobacteriota</taxon>
        <taxon>Syntrophia</taxon>
        <taxon>Syntrophales</taxon>
        <taxon>Syntrophaceae</taxon>
        <taxon>Syntrophus</taxon>
    </lineage>
</organism>
<dbReference type="Proteomes" id="UP000001933">
    <property type="component" value="Chromosome"/>
</dbReference>
<keyword evidence="9" id="KW-0975">Bacterial flagellum</keyword>
<dbReference type="Gene3D" id="2.30.330.10">
    <property type="entry name" value="SpoA-like"/>
    <property type="match status" value="1"/>
</dbReference>
<gene>
    <name evidence="13" type="ORF">SYN_02837</name>
</gene>
<dbReference type="PANTHER" id="PTHR30034">
    <property type="entry name" value="FLAGELLAR MOTOR SWITCH PROTEIN FLIM"/>
    <property type="match status" value="1"/>
</dbReference>
<dbReference type="AlphaFoldDB" id="Q2LT03"/>
<evidence type="ECO:0000256" key="4">
    <source>
        <dbReference type="ARBA" id="ARBA00021898"/>
    </source>
</evidence>
<dbReference type="STRING" id="56780.SYN_02837"/>
<dbReference type="KEGG" id="sat:SYN_02837"/>